<keyword evidence="4 8" id="KW-1003">Cell membrane</keyword>
<feature type="transmembrane region" description="Helical" evidence="8">
    <location>
        <begin position="493"/>
        <end position="515"/>
    </location>
</feature>
<dbReference type="GO" id="GO:0005886">
    <property type="term" value="C:plasma membrane"/>
    <property type="evidence" value="ECO:0007669"/>
    <property type="project" value="UniProtKB-SubCell"/>
</dbReference>
<feature type="transmembrane region" description="Helical" evidence="8">
    <location>
        <begin position="30"/>
        <end position="47"/>
    </location>
</feature>
<feature type="transmembrane region" description="Helical" evidence="8">
    <location>
        <begin position="103"/>
        <end position="125"/>
    </location>
</feature>
<dbReference type="EMBL" id="DNZF01000055">
    <property type="protein sequence ID" value="HBK52822.1"/>
    <property type="molecule type" value="Genomic_DNA"/>
</dbReference>
<dbReference type="RefSeq" id="WP_061213574.1">
    <property type="nucleotide sequence ID" value="NZ_DHSN01000087.1"/>
</dbReference>
<dbReference type="GO" id="GO:0015129">
    <property type="term" value="F:lactate transmembrane transporter activity"/>
    <property type="evidence" value="ECO:0007669"/>
    <property type="project" value="UniProtKB-UniRule"/>
</dbReference>
<proteinExistence type="inferred from homology"/>
<comment type="subcellular location">
    <subcellularLocation>
        <location evidence="1 8">Cell membrane</location>
        <topology evidence="1 8">Multi-pass membrane protein</topology>
    </subcellularLocation>
</comment>
<accession>A0A354YX74</accession>
<evidence type="ECO:0000256" key="5">
    <source>
        <dbReference type="ARBA" id="ARBA00022692"/>
    </source>
</evidence>
<dbReference type="GO" id="GO:0015295">
    <property type="term" value="F:solute:proton symporter activity"/>
    <property type="evidence" value="ECO:0007669"/>
    <property type="project" value="TreeGrafter"/>
</dbReference>
<feature type="transmembrane region" description="Helical" evidence="8">
    <location>
        <begin position="231"/>
        <end position="250"/>
    </location>
</feature>
<dbReference type="PANTHER" id="PTHR30003">
    <property type="entry name" value="L-LACTATE PERMEASE"/>
    <property type="match status" value="1"/>
</dbReference>
<keyword evidence="5 8" id="KW-0812">Transmembrane</keyword>
<dbReference type="Pfam" id="PF02652">
    <property type="entry name" value="Lactate_perm"/>
    <property type="match status" value="1"/>
</dbReference>
<feature type="transmembrane region" description="Helical" evidence="8">
    <location>
        <begin position="324"/>
        <end position="343"/>
    </location>
</feature>
<organism evidence="9 10">
    <name type="scientific">Syntrophomonas wolfei</name>
    <dbReference type="NCBI Taxonomy" id="863"/>
    <lineage>
        <taxon>Bacteria</taxon>
        <taxon>Bacillati</taxon>
        <taxon>Bacillota</taxon>
        <taxon>Clostridia</taxon>
        <taxon>Eubacteriales</taxon>
        <taxon>Syntrophomonadaceae</taxon>
        <taxon>Syntrophomonas</taxon>
    </lineage>
</organism>
<protein>
    <recommendedName>
        <fullName evidence="8">L-lactate permease</fullName>
    </recommendedName>
</protein>
<dbReference type="InterPro" id="IPR003804">
    <property type="entry name" value="Lactate_perm"/>
</dbReference>
<feature type="transmembrane region" description="Helical" evidence="8">
    <location>
        <begin position="453"/>
        <end position="473"/>
    </location>
</feature>
<evidence type="ECO:0000313" key="10">
    <source>
        <dbReference type="Proteomes" id="UP000263273"/>
    </source>
</evidence>
<dbReference type="AlphaFoldDB" id="A0A354YX74"/>
<evidence type="ECO:0000256" key="1">
    <source>
        <dbReference type="ARBA" id="ARBA00004651"/>
    </source>
</evidence>
<keyword evidence="7 8" id="KW-0472">Membrane</keyword>
<feature type="transmembrane region" description="Helical" evidence="8">
    <location>
        <begin position="181"/>
        <end position="200"/>
    </location>
</feature>
<feature type="transmembrane region" description="Helical" evidence="8">
    <location>
        <begin position="417"/>
        <end position="441"/>
    </location>
</feature>
<evidence type="ECO:0000256" key="8">
    <source>
        <dbReference type="RuleBase" id="RU365092"/>
    </source>
</evidence>
<evidence type="ECO:0000256" key="4">
    <source>
        <dbReference type="ARBA" id="ARBA00022475"/>
    </source>
</evidence>
<feature type="transmembrane region" description="Helical" evidence="8">
    <location>
        <begin position="54"/>
        <end position="77"/>
    </location>
</feature>
<keyword evidence="6 8" id="KW-1133">Transmembrane helix</keyword>
<comment type="caution">
    <text evidence="9">The sequence shown here is derived from an EMBL/GenBank/DDBJ whole genome shotgun (WGS) entry which is preliminary data.</text>
</comment>
<gene>
    <name evidence="9" type="ORF">DDZ44_02645</name>
</gene>
<dbReference type="PANTHER" id="PTHR30003:SF2">
    <property type="entry name" value="L-LACTATE PERMEASE"/>
    <property type="match status" value="1"/>
</dbReference>
<evidence type="ECO:0000256" key="7">
    <source>
        <dbReference type="ARBA" id="ARBA00023136"/>
    </source>
</evidence>
<feature type="transmembrane region" description="Helical" evidence="8">
    <location>
        <begin position="207"/>
        <end position="225"/>
    </location>
</feature>
<feature type="transmembrane region" description="Helical" evidence="8">
    <location>
        <begin position="283"/>
        <end position="304"/>
    </location>
</feature>
<evidence type="ECO:0000256" key="3">
    <source>
        <dbReference type="ARBA" id="ARBA00022448"/>
    </source>
</evidence>
<comment type="function">
    <text evidence="8">Uptake of L-lactate across the membrane. Can also transport D-lactate and glycolate.</text>
</comment>
<reference evidence="9 10" key="1">
    <citation type="journal article" date="2018" name="Nat. Biotechnol.">
        <title>A standardized bacterial taxonomy based on genome phylogeny substantially revises the tree of life.</title>
        <authorList>
            <person name="Parks D.H."/>
            <person name="Chuvochina M."/>
            <person name="Waite D.W."/>
            <person name="Rinke C."/>
            <person name="Skarshewski A."/>
            <person name="Chaumeil P.A."/>
            <person name="Hugenholtz P."/>
        </authorList>
    </citation>
    <scope>NUCLEOTIDE SEQUENCE [LARGE SCALE GENOMIC DNA]</scope>
    <source>
        <strain evidence="9">UBA10948</strain>
    </source>
</reference>
<evidence type="ECO:0000313" key="9">
    <source>
        <dbReference type="EMBL" id="HBK52822.1"/>
    </source>
</evidence>
<evidence type="ECO:0000256" key="2">
    <source>
        <dbReference type="ARBA" id="ARBA00010100"/>
    </source>
</evidence>
<keyword evidence="3 8" id="KW-0813">Transport</keyword>
<name>A0A354YX74_9FIRM</name>
<dbReference type="Proteomes" id="UP000263273">
    <property type="component" value="Unassembled WGS sequence"/>
</dbReference>
<evidence type="ECO:0000256" key="6">
    <source>
        <dbReference type="ARBA" id="ARBA00022989"/>
    </source>
</evidence>
<dbReference type="STRING" id="378794.GCA_001570625_01066"/>
<feature type="transmembrane region" description="Helical" evidence="8">
    <location>
        <begin position="364"/>
        <end position="383"/>
    </location>
</feature>
<comment type="similarity">
    <text evidence="2 8">Belongs to the lactate permease family.</text>
</comment>
<sequence length="516" mass="55320">MDVLVTLIPIIAVLALLVFARCAADLSGLAGWVLVVLVAMFYFDTPLEVALTASLAGIIASFPVSLMVATSILQITFLESTGALKRIVVFVKTIAKSNQCVQIMIINMGIGTLLVAVGATPVSILPPIMVALGYSTFVAVALPALGFDSLCTYALLGAPLVVFSDMTGTPLNESALVFSRFMPIISTMIGFGMLWIVGGWAKMREGFVPCILAGVSMGLTAVGVAHAGTGIVLTGVIGGVVTILVMILYLKVLNKPLLERSCLNKQDLEVEASMSLLKALAPWLILVTCCLIINFWTPLHNYLFRELAMPLHIIPGEKPVMTRMLWNAYTWVIISTLMAIPFIQPNREQWQEIFRKWWRRAPRPVFSAAIFFAIAYVMMKSGFAPEGGKWILKNPELNMISVLAISSAHFFQGLYPAVASFLGLLGGFVSGSEASAIALFAKYNILTSKILNLDALVVTAGTAISAGLASVISPAKLQNAAATIDSMGIESQVIKIALLIALIFTSVAALLTFIWA</sequence>